<evidence type="ECO:0000313" key="2">
    <source>
        <dbReference type="Proteomes" id="UP000182272"/>
    </source>
</evidence>
<organism evidence="1 2">
    <name type="scientific">Pseudomonas asplenii</name>
    <dbReference type="NCBI Taxonomy" id="53407"/>
    <lineage>
        <taxon>Bacteria</taxon>
        <taxon>Pseudomonadati</taxon>
        <taxon>Pseudomonadota</taxon>
        <taxon>Gammaproteobacteria</taxon>
        <taxon>Pseudomonadales</taxon>
        <taxon>Pseudomonadaceae</taxon>
        <taxon>Pseudomonas</taxon>
    </lineage>
</organism>
<name>A0A1H6P0V8_9PSED</name>
<proteinExistence type="predicted"/>
<evidence type="ECO:0000313" key="1">
    <source>
        <dbReference type="EMBL" id="SEI17197.1"/>
    </source>
</evidence>
<dbReference type="GO" id="GO:0019068">
    <property type="term" value="P:virion assembly"/>
    <property type="evidence" value="ECO:0007669"/>
    <property type="project" value="InterPro"/>
</dbReference>
<dbReference type="InterPro" id="IPR008018">
    <property type="entry name" value="Phage_tail_attach_FII"/>
</dbReference>
<dbReference type="AlphaFoldDB" id="A0A1H6P0V8"/>
<dbReference type="Pfam" id="PF05354">
    <property type="entry name" value="Phage_attach"/>
    <property type="match status" value="1"/>
</dbReference>
<dbReference type="Proteomes" id="UP000182272">
    <property type="component" value="Chromosome I"/>
</dbReference>
<dbReference type="OrthoDB" id="8410231at2"/>
<dbReference type="EMBL" id="LT629972">
    <property type="protein sequence ID" value="SEI17197.1"/>
    <property type="molecule type" value="Genomic_DNA"/>
</dbReference>
<reference evidence="1 2" key="1">
    <citation type="submission" date="2016-10" db="EMBL/GenBank/DDBJ databases">
        <authorList>
            <person name="de Groot N.N."/>
        </authorList>
    </citation>
    <scope>NUCLEOTIDE SEQUENCE [LARGE SCALE GENOMIC DNA]</scope>
    <source>
        <strain evidence="1 2">LMG 2158</strain>
    </source>
</reference>
<accession>A0A1H6P0V8</accession>
<sequence length="107" mass="11658">MGGSEFDELFDEADDELFDTFGERGGAVYDPGYGCQPKQVGAVLQRSVGGIGGVLFAPVEHAVDLRIREVPEPRKGDLITLGVKRYVLDEHMGTDSLINRFSLMPAD</sequence>
<dbReference type="RefSeq" id="WP_029529932.1">
    <property type="nucleotide sequence ID" value="NZ_LT629972.1"/>
</dbReference>
<gene>
    <name evidence="1" type="ORF">SAMN05216581_3329</name>
</gene>
<protein>
    <submittedName>
        <fullName evidence="1">Uncharacterized protein</fullName>
    </submittedName>
</protein>